<proteinExistence type="predicted"/>
<protein>
    <submittedName>
        <fullName evidence="1">DUF1353 domain-containing protein</fullName>
    </submittedName>
</protein>
<organism evidence="1 2">
    <name type="scientific">Loktanella gaetbuli</name>
    <dbReference type="NCBI Taxonomy" id="2881335"/>
    <lineage>
        <taxon>Bacteria</taxon>
        <taxon>Pseudomonadati</taxon>
        <taxon>Pseudomonadota</taxon>
        <taxon>Alphaproteobacteria</taxon>
        <taxon>Rhodobacterales</taxon>
        <taxon>Roseobacteraceae</taxon>
        <taxon>Loktanella</taxon>
    </lineage>
</organism>
<dbReference type="RefSeq" id="WP_226747516.1">
    <property type="nucleotide sequence ID" value="NZ_JAJATZ010000002.1"/>
</dbReference>
<keyword evidence="2" id="KW-1185">Reference proteome</keyword>
<sequence>MSAYTDARAPYIRIDGTDRYRLTGPVMWEIGVKGSGLWVSVPRGRGFDVSVPRGLHWAVSPHDPRYLKAAALHDDLLGRGWDRVTAGAVFHDALRADGVGPVRRLVMLLAVILWRWS</sequence>
<dbReference type="Pfam" id="PF07087">
    <property type="entry name" value="DUF1353"/>
    <property type="match status" value="1"/>
</dbReference>
<reference evidence="1" key="1">
    <citation type="submission" date="2021-10" db="EMBL/GenBank/DDBJ databases">
        <title>Loktanella gaetbuli sp. nov., isolated from a tidal flat.</title>
        <authorList>
            <person name="Park S."/>
            <person name="Yoon J.-H."/>
        </authorList>
    </citation>
    <scope>NUCLEOTIDE SEQUENCE</scope>
    <source>
        <strain evidence="1">TSTF-M6</strain>
    </source>
</reference>
<accession>A0ABS8BS86</accession>
<dbReference type="EMBL" id="JAJATZ010000002">
    <property type="protein sequence ID" value="MCB5198602.1"/>
    <property type="molecule type" value="Genomic_DNA"/>
</dbReference>
<comment type="caution">
    <text evidence="1">The sequence shown here is derived from an EMBL/GenBank/DDBJ whole genome shotgun (WGS) entry which is preliminary data.</text>
</comment>
<dbReference type="Proteomes" id="UP001138961">
    <property type="component" value="Unassembled WGS sequence"/>
</dbReference>
<gene>
    <name evidence="1" type="ORF">LGQ03_05065</name>
</gene>
<evidence type="ECO:0000313" key="1">
    <source>
        <dbReference type="EMBL" id="MCB5198602.1"/>
    </source>
</evidence>
<name>A0ABS8BS86_9RHOB</name>
<evidence type="ECO:0000313" key="2">
    <source>
        <dbReference type="Proteomes" id="UP001138961"/>
    </source>
</evidence>
<dbReference type="InterPro" id="IPR010767">
    <property type="entry name" value="Phage_CGC-2007_Cje0229"/>
</dbReference>